<evidence type="ECO:0000256" key="2">
    <source>
        <dbReference type="ARBA" id="ARBA00022723"/>
    </source>
</evidence>
<protein>
    <recommendedName>
        <fullName evidence="6">Matrin-type domain-containing protein</fullName>
    </recommendedName>
</protein>
<dbReference type="AlphaFoldDB" id="A0A8T2J1Q7"/>
<evidence type="ECO:0000313" key="7">
    <source>
        <dbReference type="EMBL" id="KAG8439155.1"/>
    </source>
</evidence>
<dbReference type="GO" id="GO:0008270">
    <property type="term" value="F:zinc ion binding"/>
    <property type="evidence" value="ECO:0007669"/>
    <property type="project" value="UniProtKB-KW"/>
</dbReference>
<dbReference type="InterPro" id="IPR003604">
    <property type="entry name" value="Matrin/U1-like-C_Znf_C2H2"/>
</dbReference>
<evidence type="ECO:0000256" key="3">
    <source>
        <dbReference type="ARBA" id="ARBA00022771"/>
    </source>
</evidence>
<dbReference type="Proteomes" id="UP000812440">
    <property type="component" value="Chromosome 3"/>
</dbReference>
<keyword evidence="2" id="KW-0479">Metal-binding</keyword>
<keyword evidence="4" id="KW-0862">Zinc</keyword>
<dbReference type="PROSITE" id="PS50171">
    <property type="entry name" value="ZF_MATRIN"/>
    <property type="match status" value="1"/>
</dbReference>
<evidence type="ECO:0000313" key="8">
    <source>
        <dbReference type="Proteomes" id="UP000812440"/>
    </source>
</evidence>
<dbReference type="SMART" id="SM00451">
    <property type="entry name" value="ZnF_U1"/>
    <property type="match status" value="1"/>
</dbReference>
<dbReference type="InterPro" id="IPR000690">
    <property type="entry name" value="Matrin/U1-C_Znf_C2H2"/>
</dbReference>
<dbReference type="GO" id="GO:0003676">
    <property type="term" value="F:nucleic acid binding"/>
    <property type="evidence" value="ECO:0007669"/>
    <property type="project" value="InterPro"/>
</dbReference>
<keyword evidence="8" id="KW-1185">Reference proteome</keyword>
<organism evidence="7 8">
    <name type="scientific">Hymenochirus boettgeri</name>
    <name type="common">Congo dwarf clawed frog</name>
    <dbReference type="NCBI Taxonomy" id="247094"/>
    <lineage>
        <taxon>Eukaryota</taxon>
        <taxon>Metazoa</taxon>
        <taxon>Chordata</taxon>
        <taxon>Craniata</taxon>
        <taxon>Vertebrata</taxon>
        <taxon>Euteleostomi</taxon>
        <taxon>Amphibia</taxon>
        <taxon>Batrachia</taxon>
        <taxon>Anura</taxon>
        <taxon>Pipoidea</taxon>
        <taxon>Pipidae</taxon>
        <taxon>Pipinae</taxon>
        <taxon>Hymenochirus</taxon>
    </lineage>
</organism>
<evidence type="ECO:0000256" key="5">
    <source>
        <dbReference type="ARBA" id="ARBA00023242"/>
    </source>
</evidence>
<proteinExistence type="predicted"/>
<evidence type="ECO:0000259" key="6">
    <source>
        <dbReference type="PROSITE" id="PS50171"/>
    </source>
</evidence>
<gene>
    <name evidence="7" type="ORF">GDO86_005391</name>
</gene>
<comment type="subcellular location">
    <subcellularLocation>
        <location evidence="1">Nucleus</location>
    </subcellularLocation>
</comment>
<evidence type="ECO:0000256" key="4">
    <source>
        <dbReference type="ARBA" id="ARBA00022833"/>
    </source>
</evidence>
<dbReference type="OrthoDB" id="10072641at2759"/>
<accession>A0A8T2J1Q7</accession>
<dbReference type="GO" id="GO:0005634">
    <property type="term" value="C:nucleus"/>
    <property type="evidence" value="ECO:0007669"/>
    <property type="project" value="UniProtKB-SubCell"/>
</dbReference>
<reference evidence="7" key="1">
    <citation type="thesis" date="2020" institute="ProQuest LLC" country="789 East Eisenhower Parkway, Ann Arbor, MI, USA">
        <title>Comparative Genomics and Chromosome Evolution.</title>
        <authorList>
            <person name="Mudd A.B."/>
        </authorList>
    </citation>
    <scope>NUCLEOTIDE SEQUENCE</scope>
    <source>
        <strain evidence="7">Female2</strain>
        <tissue evidence="7">Blood</tissue>
    </source>
</reference>
<comment type="caution">
    <text evidence="7">The sequence shown here is derived from an EMBL/GenBank/DDBJ whole genome shotgun (WGS) entry which is preliminary data.</text>
</comment>
<dbReference type="EMBL" id="JAACNH010000006">
    <property type="protein sequence ID" value="KAG8439155.1"/>
    <property type="molecule type" value="Genomic_DNA"/>
</dbReference>
<keyword evidence="5" id="KW-0539">Nucleus</keyword>
<feature type="domain" description="Matrin-type" evidence="6">
    <location>
        <begin position="10"/>
        <end position="41"/>
    </location>
</feature>
<evidence type="ECO:0000256" key="1">
    <source>
        <dbReference type="ARBA" id="ARBA00004123"/>
    </source>
</evidence>
<sequence length="55" mass="6399">MDYVVPKTGFYCKLCSLFYTNEDVAKITHCSSLAHYQKFKKVLNKMAKHLPKTDL</sequence>
<name>A0A8T2J1Q7_9PIPI</name>
<keyword evidence="3" id="KW-0863">Zinc-finger</keyword>